<feature type="compositionally biased region" description="Basic and acidic residues" evidence="5">
    <location>
        <begin position="265"/>
        <end position="274"/>
    </location>
</feature>
<dbReference type="EMBL" id="CDMZ01004694">
    <property type="protein sequence ID" value="CEM50525.1"/>
    <property type="molecule type" value="Genomic_DNA"/>
</dbReference>
<protein>
    <recommendedName>
        <fullName evidence="6">MYND-type domain-containing protein</fullName>
    </recommendedName>
</protein>
<evidence type="ECO:0000256" key="5">
    <source>
        <dbReference type="SAM" id="MobiDB-lite"/>
    </source>
</evidence>
<reference evidence="7" key="1">
    <citation type="submission" date="2014-11" db="EMBL/GenBank/DDBJ databases">
        <authorList>
            <person name="Otto D Thomas"/>
            <person name="Naeem Raeece"/>
        </authorList>
    </citation>
    <scope>NUCLEOTIDE SEQUENCE</scope>
</reference>
<evidence type="ECO:0000256" key="3">
    <source>
        <dbReference type="ARBA" id="ARBA00022833"/>
    </source>
</evidence>
<dbReference type="SUPFAM" id="SSF144232">
    <property type="entry name" value="HIT/MYND zinc finger-like"/>
    <property type="match status" value="1"/>
</dbReference>
<dbReference type="Pfam" id="PF01753">
    <property type="entry name" value="zf-MYND"/>
    <property type="match status" value="1"/>
</dbReference>
<dbReference type="InterPro" id="IPR002893">
    <property type="entry name" value="Znf_MYND"/>
</dbReference>
<gene>
    <name evidence="7" type="ORF">Cvel_10053</name>
</gene>
<dbReference type="GO" id="GO:0008270">
    <property type="term" value="F:zinc ion binding"/>
    <property type="evidence" value="ECO:0007669"/>
    <property type="project" value="UniProtKB-KW"/>
</dbReference>
<organism evidence="7">
    <name type="scientific">Chromera velia CCMP2878</name>
    <dbReference type="NCBI Taxonomy" id="1169474"/>
    <lineage>
        <taxon>Eukaryota</taxon>
        <taxon>Sar</taxon>
        <taxon>Alveolata</taxon>
        <taxon>Colpodellida</taxon>
        <taxon>Chromeraceae</taxon>
        <taxon>Chromera</taxon>
    </lineage>
</organism>
<dbReference type="PROSITE" id="PS50865">
    <property type="entry name" value="ZF_MYND_2"/>
    <property type="match status" value="1"/>
</dbReference>
<keyword evidence="2 4" id="KW-0863">Zinc-finger</keyword>
<name>A0A0G4I104_9ALVE</name>
<evidence type="ECO:0000256" key="2">
    <source>
        <dbReference type="ARBA" id="ARBA00022771"/>
    </source>
</evidence>
<dbReference type="PhylomeDB" id="A0A0G4I104"/>
<feature type="compositionally biased region" description="Gly residues" evidence="5">
    <location>
        <begin position="249"/>
        <end position="264"/>
    </location>
</feature>
<feature type="region of interest" description="Disordered" evidence="5">
    <location>
        <begin position="249"/>
        <end position="274"/>
    </location>
</feature>
<dbReference type="AlphaFoldDB" id="A0A0G4I104"/>
<keyword evidence="3" id="KW-0862">Zinc</keyword>
<feature type="domain" description="MYND-type" evidence="6">
    <location>
        <begin position="517"/>
        <end position="561"/>
    </location>
</feature>
<evidence type="ECO:0000259" key="6">
    <source>
        <dbReference type="PROSITE" id="PS50865"/>
    </source>
</evidence>
<evidence type="ECO:0000256" key="1">
    <source>
        <dbReference type="ARBA" id="ARBA00022723"/>
    </source>
</evidence>
<feature type="region of interest" description="Disordered" evidence="5">
    <location>
        <begin position="1"/>
        <end position="38"/>
    </location>
</feature>
<dbReference type="VEuPathDB" id="CryptoDB:Cvel_10053"/>
<dbReference type="Gene3D" id="6.10.140.2220">
    <property type="match status" value="1"/>
</dbReference>
<evidence type="ECO:0000313" key="7">
    <source>
        <dbReference type="EMBL" id="CEM50525.1"/>
    </source>
</evidence>
<sequence length="615" mass="68915">MRRMNQRKESSLHERKTPHADPDPDAESDKSSEEIEDPPEWLLTQIGEEILSKGVLEGNRFAPLKQVVVEITVWRAMNAHYFSELAKHEAKIPTYQDMCGKIFDLSQKFHSLMVELYEEEGQRASREVLAVKSFFFRAMELFCFWSLLADDTLFVLEGVRLLADAGSILLAGLLYGNDRLRLLLWQSDDFKWALKNAIRKLQVDKETSFRIWPLYTLLCSLQGTQRTGFSIPHEVVMSFNGFKPEVGGGEEGGAAGGAGGVFGGGEERGDAGGEGRVFCREGEEGGVESKDDTGPIDVSHILRAAFWVAAEGHWSNQSPAKSLFERWASIAERFKMISLRENFTQAARRTFVGEEESADALELFKSAVSGVENDGPPNCPERARRLWDRLLAIECTLPNPAVAQYVSEHKDQFSAQMWRLREGARENDSDQYMLITGLLAWIAASRAVVPFDECKNLYAFLRLHPGIDLQSLSASNLFGFLEGLMTDGAVEMGLKRGDCDSYQPRRKVKRDVAPLPCTRCGGGVPTHMTCAGCKMVVYCGRECQKEDWKRKEGGRGHHKRCGLLKARVTDVLFANGSYNVRLKEGPDNFLDNLSAVLLWQIRQRKAWEAKRGAGV</sequence>
<proteinExistence type="predicted"/>
<accession>A0A0G4I104</accession>
<feature type="compositionally biased region" description="Basic and acidic residues" evidence="5">
    <location>
        <begin position="1"/>
        <end position="33"/>
    </location>
</feature>
<keyword evidence="1" id="KW-0479">Metal-binding</keyword>
<evidence type="ECO:0000256" key="4">
    <source>
        <dbReference type="PROSITE-ProRule" id="PRU00134"/>
    </source>
</evidence>